<dbReference type="GO" id="GO:0006310">
    <property type="term" value="P:DNA recombination"/>
    <property type="evidence" value="ECO:0007669"/>
    <property type="project" value="UniProtKB-UniRule"/>
</dbReference>
<keyword evidence="4 13" id="KW-0479">Metal-binding</keyword>
<keyword evidence="9 13" id="KW-0238">DNA-binding</keyword>
<keyword evidence="10 13" id="KW-0233">DNA recombination</keyword>
<proteinExistence type="inferred from homology"/>
<dbReference type="GO" id="GO:0008821">
    <property type="term" value="F:crossover junction DNA endonuclease activity"/>
    <property type="evidence" value="ECO:0007669"/>
    <property type="project" value="UniProtKB-UniRule"/>
</dbReference>
<dbReference type="AlphaFoldDB" id="A6GES0"/>
<dbReference type="GO" id="GO:0048476">
    <property type="term" value="C:Holliday junction resolvase complex"/>
    <property type="evidence" value="ECO:0007669"/>
    <property type="project" value="UniProtKB-UniRule"/>
</dbReference>
<dbReference type="eggNOG" id="COG0817">
    <property type="taxonomic scope" value="Bacteria"/>
</dbReference>
<sequence length="190" mass="20273">MSCTRILGIDPGTRVVGYALVEVPTRSKSSAGPGPARFDYVECGVLRARARDEMHVRLVEIASGLRELLAEFQPHELAIERAFHGLNAASALTLAEARGAFKLIALEHGLSVAEYAPAMIKRAVTGRGRATKAEVQARVQLLCRLAKEPQADAADALATAICHVQARRLSGVTEATPAKAKVKAKARKSP</sequence>
<evidence type="ECO:0000313" key="15">
    <source>
        <dbReference type="EMBL" id="EDM75653.1"/>
    </source>
</evidence>
<dbReference type="EMBL" id="ABCS01000085">
    <property type="protein sequence ID" value="EDM75653.1"/>
    <property type="molecule type" value="Genomic_DNA"/>
</dbReference>
<organism evidence="15 16">
    <name type="scientific">Plesiocystis pacifica SIR-1</name>
    <dbReference type="NCBI Taxonomy" id="391625"/>
    <lineage>
        <taxon>Bacteria</taxon>
        <taxon>Pseudomonadati</taxon>
        <taxon>Myxococcota</taxon>
        <taxon>Polyangia</taxon>
        <taxon>Nannocystales</taxon>
        <taxon>Nannocystaceae</taxon>
        <taxon>Plesiocystis</taxon>
    </lineage>
</organism>
<dbReference type="HAMAP" id="MF_00034">
    <property type="entry name" value="RuvC"/>
    <property type="match status" value="1"/>
</dbReference>
<comment type="similarity">
    <text evidence="1 13">Belongs to the RuvC family.</text>
</comment>
<dbReference type="PRINTS" id="PR00696">
    <property type="entry name" value="RSOLVASERUVC"/>
</dbReference>
<evidence type="ECO:0000256" key="2">
    <source>
        <dbReference type="ARBA" id="ARBA00022490"/>
    </source>
</evidence>
<keyword evidence="5 13" id="KW-0255">Endonuclease</keyword>
<dbReference type="PANTHER" id="PTHR30194:SF3">
    <property type="entry name" value="CROSSOVER JUNCTION ENDODEOXYRIBONUCLEASE RUVC"/>
    <property type="match status" value="1"/>
</dbReference>
<name>A6GES0_9BACT</name>
<dbReference type="Proteomes" id="UP000005801">
    <property type="component" value="Unassembled WGS sequence"/>
</dbReference>
<comment type="function">
    <text evidence="13">The RuvA-RuvB-RuvC complex processes Holliday junction (HJ) DNA during genetic recombination and DNA repair. Endonuclease that resolves HJ intermediates. Cleaves cruciform DNA by making single-stranded nicks across the HJ at symmetrical positions within the homologous arms, yielding a 5'-phosphate and a 3'-hydroxyl group; requires a central core of homology in the junction. The consensus cleavage sequence is 5'-(A/T)TT(C/G)-3'. Cleavage occurs on the 3'-side of the TT dinucleotide at the point of strand exchange. HJ branch migration catalyzed by RuvA-RuvB allows RuvC to scan DNA until it finds its consensus sequence, where it cleaves and resolves the cruciform DNA.</text>
</comment>
<comment type="subcellular location">
    <subcellularLocation>
        <location evidence="13">Cytoplasm</location>
    </subcellularLocation>
</comment>
<evidence type="ECO:0000256" key="3">
    <source>
        <dbReference type="ARBA" id="ARBA00022722"/>
    </source>
</evidence>
<feature type="binding site" evidence="13">
    <location>
        <position position="10"/>
    </location>
    <ligand>
        <name>Mg(2+)</name>
        <dbReference type="ChEBI" id="CHEBI:18420"/>
        <label>1</label>
    </ligand>
</feature>
<dbReference type="GO" id="GO:0005737">
    <property type="term" value="C:cytoplasm"/>
    <property type="evidence" value="ECO:0007669"/>
    <property type="project" value="UniProtKB-SubCell"/>
</dbReference>
<feature type="active site" evidence="13">
    <location>
        <position position="80"/>
    </location>
</feature>
<dbReference type="GO" id="GO:0000287">
    <property type="term" value="F:magnesium ion binding"/>
    <property type="evidence" value="ECO:0007669"/>
    <property type="project" value="UniProtKB-UniRule"/>
</dbReference>
<dbReference type="InterPro" id="IPR002176">
    <property type="entry name" value="X-over_junc_endoDNase_RuvC"/>
</dbReference>
<gene>
    <name evidence="13" type="primary">ruvC</name>
    <name evidence="15" type="ORF">PPSIR1_13450</name>
</gene>
<feature type="binding site" evidence="13">
    <location>
        <position position="152"/>
    </location>
    <ligand>
        <name>Mg(2+)</name>
        <dbReference type="ChEBI" id="CHEBI:18420"/>
        <label>1</label>
    </ligand>
</feature>
<evidence type="ECO:0000256" key="1">
    <source>
        <dbReference type="ARBA" id="ARBA00009518"/>
    </source>
</evidence>
<keyword evidence="7 13" id="KW-0378">Hydrolase</keyword>
<dbReference type="EC" id="3.1.21.10" evidence="13 14"/>
<protein>
    <recommendedName>
        <fullName evidence="13 14">Crossover junction endodeoxyribonuclease RuvC</fullName>
        <ecNumber evidence="13 14">3.1.21.10</ecNumber>
    </recommendedName>
    <alternativeName>
        <fullName evidence="13">Holliday junction nuclease RuvC</fullName>
    </alternativeName>
    <alternativeName>
        <fullName evidence="13">Holliday junction resolvase RuvC</fullName>
    </alternativeName>
</protein>
<dbReference type="InterPro" id="IPR036397">
    <property type="entry name" value="RNaseH_sf"/>
</dbReference>
<dbReference type="OrthoDB" id="9805499at2"/>
<dbReference type="SUPFAM" id="SSF53098">
    <property type="entry name" value="Ribonuclease H-like"/>
    <property type="match status" value="1"/>
</dbReference>
<comment type="catalytic activity">
    <reaction evidence="12 13">
        <text>Endonucleolytic cleavage at a junction such as a reciprocal single-stranded crossover between two homologous DNA duplexes (Holliday junction).</text>
        <dbReference type="EC" id="3.1.21.10"/>
    </reaction>
</comment>
<evidence type="ECO:0000256" key="13">
    <source>
        <dbReference type="HAMAP-Rule" id="MF_00034"/>
    </source>
</evidence>
<dbReference type="NCBIfam" id="TIGR00228">
    <property type="entry name" value="ruvC"/>
    <property type="match status" value="1"/>
</dbReference>
<keyword evidence="16" id="KW-1185">Reference proteome</keyword>
<comment type="cofactor">
    <cofactor evidence="13">
        <name>Mg(2+)</name>
        <dbReference type="ChEBI" id="CHEBI:18420"/>
    </cofactor>
    <text evidence="13">Binds 2 Mg(2+) ion per subunit.</text>
</comment>
<comment type="caution">
    <text evidence="15">The sequence shown here is derived from an EMBL/GenBank/DDBJ whole genome shotgun (WGS) entry which is preliminary data.</text>
</comment>
<evidence type="ECO:0000256" key="11">
    <source>
        <dbReference type="ARBA" id="ARBA00023204"/>
    </source>
</evidence>
<feature type="active site" evidence="13">
    <location>
        <position position="10"/>
    </location>
</feature>
<feature type="binding site" evidence="13">
    <location>
        <position position="80"/>
    </location>
    <ligand>
        <name>Mg(2+)</name>
        <dbReference type="ChEBI" id="CHEBI:18420"/>
        <label>2</label>
    </ligand>
</feature>
<evidence type="ECO:0000313" key="16">
    <source>
        <dbReference type="Proteomes" id="UP000005801"/>
    </source>
</evidence>
<dbReference type="InterPro" id="IPR012337">
    <property type="entry name" value="RNaseH-like_sf"/>
</dbReference>
<evidence type="ECO:0000256" key="10">
    <source>
        <dbReference type="ARBA" id="ARBA00023172"/>
    </source>
</evidence>
<dbReference type="Pfam" id="PF02075">
    <property type="entry name" value="RuvC"/>
    <property type="match status" value="1"/>
</dbReference>
<evidence type="ECO:0000256" key="6">
    <source>
        <dbReference type="ARBA" id="ARBA00022763"/>
    </source>
</evidence>
<dbReference type="RefSeq" id="WP_006975210.1">
    <property type="nucleotide sequence ID" value="NZ_ABCS01000085.1"/>
</dbReference>
<evidence type="ECO:0000256" key="5">
    <source>
        <dbReference type="ARBA" id="ARBA00022759"/>
    </source>
</evidence>
<evidence type="ECO:0000256" key="14">
    <source>
        <dbReference type="NCBIfam" id="TIGR00228"/>
    </source>
</evidence>
<reference evidence="15 16" key="1">
    <citation type="submission" date="2007-06" db="EMBL/GenBank/DDBJ databases">
        <authorList>
            <person name="Shimkets L."/>
            <person name="Ferriera S."/>
            <person name="Johnson J."/>
            <person name="Kravitz S."/>
            <person name="Beeson K."/>
            <person name="Sutton G."/>
            <person name="Rogers Y.-H."/>
            <person name="Friedman R."/>
            <person name="Frazier M."/>
            <person name="Venter J.C."/>
        </authorList>
    </citation>
    <scope>NUCLEOTIDE SEQUENCE [LARGE SCALE GENOMIC DNA]</scope>
    <source>
        <strain evidence="15 16">SIR-1</strain>
    </source>
</reference>
<dbReference type="STRING" id="391625.PPSIR1_13450"/>
<dbReference type="GO" id="GO:0003677">
    <property type="term" value="F:DNA binding"/>
    <property type="evidence" value="ECO:0007669"/>
    <property type="project" value="UniProtKB-KW"/>
</dbReference>
<dbReference type="FunFam" id="3.30.420.10:FF:000002">
    <property type="entry name" value="Crossover junction endodeoxyribonuclease RuvC"/>
    <property type="match status" value="1"/>
</dbReference>
<evidence type="ECO:0000256" key="7">
    <source>
        <dbReference type="ARBA" id="ARBA00022801"/>
    </source>
</evidence>
<dbReference type="CDD" id="cd16962">
    <property type="entry name" value="RuvC"/>
    <property type="match status" value="1"/>
</dbReference>
<dbReference type="PANTHER" id="PTHR30194">
    <property type="entry name" value="CROSSOVER JUNCTION ENDODEOXYRIBONUCLEASE RUVC"/>
    <property type="match status" value="1"/>
</dbReference>
<evidence type="ECO:0000256" key="4">
    <source>
        <dbReference type="ARBA" id="ARBA00022723"/>
    </source>
</evidence>
<keyword evidence="6 13" id="KW-0227">DNA damage</keyword>
<keyword evidence="2 13" id="KW-0963">Cytoplasm</keyword>
<feature type="active site" evidence="13">
    <location>
        <position position="152"/>
    </location>
</feature>
<evidence type="ECO:0000256" key="12">
    <source>
        <dbReference type="ARBA" id="ARBA00029354"/>
    </source>
</evidence>
<keyword evidence="8 13" id="KW-0460">Magnesium</keyword>
<dbReference type="Gene3D" id="3.30.420.10">
    <property type="entry name" value="Ribonuclease H-like superfamily/Ribonuclease H"/>
    <property type="match status" value="1"/>
</dbReference>
<evidence type="ECO:0000256" key="8">
    <source>
        <dbReference type="ARBA" id="ARBA00022842"/>
    </source>
</evidence>
<evidence type="ECO:0000256" key="9">
    <source>
        <dbReference type="ARBA" id="ARBA00023125"/>
    </source>
</evidence>
<keyword evidence="3 13" id="KW-0540">Nuclease</keyword>
<dbReference type="GO" id="GO:0006281">
    <property type="term" value="P:DNA repair"/>
    <property type="evidence" value="ECO:0007669"/>
    <property type="project" value="UniProtKB-UniRule"/>
</dbReference>
<comment type="subunit">
    <text evidence="13">Homodimer which binds Holliday junction (HJ) DNA. The HJ becomes 2-fold symmetrical on binding to RuvC with unstacked arms; it has a different conformation from HJ DNA in complex with RuvA. In the full resolvosome a probable DNA-RuvA(4)-RuvB(12)-RuvC(2) complex forms which resolves the HJ.</text>
</comment>
<accession>A6GES0</accession>
<keyword evidence="11 13" id="KW-0234">DNA repair</keyword>